<accession>A0A5C6FGF3</accession>
<evidence type="ECO:0000313" key="5">
    <source>
        <dbReference type="EMBL" id="TWU58749.1"/>
    </source>
</evidence>
<evidence type="ECO:0000313" key="6">
    <source>
        <dbReference type="Proteomes" id="UP000318288"/>
    </source>
</evidence>
<sequence>MNQPTASDMNLPRIDLVRERAQLLRELRVFFDTRGFFEVQPPCLSRDCVVDAYIDPIRVGSKQLGIAEDLPEYLYLQTSPELAMKRMLAAGAPSIYSIGPVFRSGESGDHHNIEFTMLEWYHLGANIDDEITLLGELASTILDSDGYDISNYRDVFTQSLGFDPIDAPASTLQEVVSEIDENLACSISGDRDLMLDVILSHRIQPNLGKDRPLIIKNYPITQAALARPAIDDPKCAARFELIAGGVELANGYDELLDADVLVQRAQQSNQLRQAGGRHPLPVETSLVDAMRKGFPACAGVALGVDRLLMMRTSSLSLGPVIPFPIRIA</sequence>
<dbReference type="NCBIfam" id="NF006828">
    <property type="entry name" value="PRK09350.1"/>
    <property type="match status" value="1"/>
</dbReference>
<dbReference type="PANTHER" id="PTHR42918">
    <property type="entry name" value="LYSYL-TRNA SYNTHETASE"/>
    <property type="match status" value="1"/>
</dbReference>
<dbReference type="GO" id="GO:0004824">
    <property type="term" value="F:lysine-tRNA ligase activity"/>
    <property type="evidence" value="ECO:0007669"/>
    <property type="project" value="InterPro"/>
</dbReference>
<feature type="domain" description="Aminoacyl-transfer RNA synthetases class-II family profile" evidence="4">
    <location>
        <begin position="23"/>
        <end position="322"/>
    </location>
</feature>
<organism evidence="5 6">
    <name type="scientific">Rubripirellula tenax</name>
    <dbReference type="NCBI Taxonomy" id="2528015"/>
    <lineage>
        <taxon>Bacteria</taxon>
        <taxon>Pseudomonadati</taxon>
        <taxon>Planctomycetota</taxon>
        <taxon>Planctomycetia</taxon>
        <taxon>Pirellulales</taxon>
        <taxon>Pirellulaceae</taxon>
        <taxon>Rubripirellula</taxon>
    </lineage>
</organism>
<comment type="caution">
    <text evidence="5">The sequence shown here is derived from an EMBL/GenBank/DDBJ whole genome shotgun (WGS) entry which is preliminary data.</text>
</comment>
<dbReference type="AlphaFoldDB" id="A0A5C6FGF3"/>
<dbReference type="GO" id="GO:0005524">
    <property type="term" value="F:ATP binding"/>
    <property type="evidence" value="ECO:0007669"/>
    <property type="project" value="UniProtKB-KW"/>
</dbReference>
<keyword evidence="2" id="KW-0547">Nucleotide-binding</keyword>
<dbReference type="Pfam" id="PF00152">
    <property type="entry name" value="tRNA-synt_2"/>
    <property type="match status" value="1"/>
</dbReference>
<dbReference type="InterPro" id="IPR004364">
    <property type="entry name" value="Aa-tRNA-synt_II"/>
</dbReference>
<dbReference type="GO" id="GO:0005829">
    <property type="term" value="C:cytosol"/>
    <property type="evidence" value="ECO:0007669"/>
    <property type="project" value="TreeGrafter"/>
</dbReference>
<keyword evidence="6" id="KW-1185">Reference proteome</keyword>
<reference evidence="5 6" key="1">
    <citation type="submission" date="2019-02" db="EMBL/GenBank/DDBJ databases">
        <title>Deep-cultivation of Planctomycetes and their phenomic and genomic characterization uncovers novel biology.</title>
        <authorList>
            <person name="Wiegand S."/>
            <person name="Jogler M."/>
            <person name="Boedeker C."/>
            <person name="Pinto D."/>
            <person name="Vollmers J."/>
            <person name="Rivas-Marin E."/>
            <person name="Kohn T."/>
            <person name="Peeters S.H."/>
            <person name="Heuer A."/>
            <person name="Rast P."/>
            <person name="Oberbeckmann S."/>
            <person name="Bunk B."/>
            <person name="Jeske O."/>
            <person name="Meyerdierks A."/>
            <person name="Storesund J.E."/>
            <person name="Kallscheuer N."/>
            <person name="Luecker S."/>
            <person name="Lage O.M."/>
            <person name="Pohl T."/>
            <person name="Merkel B.J."/>
            <person name="Hornburger P."/>
            <person name="Mueller R.-W."/>
            <person name="Bruemmer F."/>
            <person name="Labrenz M."/>
            <person name="Spormann A.M."/>
            <person name="Op Den Camp H."/>
            <person name="Overmann J."/>
            <person name="Amann R."/>
            <person name="Jetten M.S.M."/>
            <person name="Mascher T."/>
            <person name="Medema M.H."/>
            <person name="Devos D.P."/>
            <person name="Kaster A.-K."/>
            <person name="Ovreas L."/>
            <person name="Rohde M."/>
            <person name="Galperin M.Y."/>
            <person name="Jogler C."/>
        </authorList>
    </citation>
    <scope>NUCLEOTIDE SEQUENCE [LARGE SCALE GENOMIC DNA]</scope>
    <source>
        <strain evidence="5 6">Poly51</strain>
    </source>
</reference>
<dbReference type="Proteomes" id="UP000318288">
    <property type="component" value="Unassembled WGS sequence"/>
</dbReference>
<dbReference type="InterPro" id="IPR006195">
    <property type="entry name" value="aa-tRNA-synth_II"/>
</dbReference>
<dbReference type="GO" id="GO:0006430">
    <property type="term" value="P:lysyl-tRNA aminoacylation"/>
    <property type="evidence" value="ECO:0007669"/>
    <property type="project" value="InterPro"/>
</dbReference>
<dbReference type="InterPro" id="IPR004525">
    <property type="entry name" value="EpmA"/>
</dbReference>
<keyword evidence="3" id="KW-0067">ATP-binding</keyword>
<dbReference type="GO" id="GO:0000049">
    <property type="term" value="F:tRNA binding"/>
    <property type="evidence" value="ECO:0007669"/>
    <property type="project" value="TreeGrafter"/>
</dbReference>
<evidence type="ECO:0000259" key="4">
    <source>
        <dbReference type="PROSITE" id="PS50862"/>
    </source>
</evidence>
<dbReference type="EMBL" id="SJPW01000002">
    <property type="protein sequence ID" value="TWU58749.1"/>
    <property type="molecule type" value="Genomic_DNA"/>
</dbReference>
<keyword evidence="5" id="KW-0648">Protein biosynthesis</keyword>
<gene>
    <name evidence="5" type="primary">epmA</name>
    <name evidence="5" type="ORF">Poly51_15290</name>
</gene>
<protein>
    <submittedName>
        <fullName evidence="5">Elongation factor P--(R)-beta-lysine ligase</fullName>
        <ecNumber evidence="5">6.3.1.-</ecNumber>
    </submittedName>
</protein>
<evidence type="ECO:0000256" key="1">
    <source>
        <dbReference type="ARBA" id="ARBA00022598"/>
    </source>
</evidence>
<evidence type="ECO:0000256" key="3">
    <source>
        <dbReference type="ARBA" id="ARBA00022840"/>
    </source>
</evidence>
<dbReference type="InterPro" id="IPR045864">
    <property type="entry name" value="aa-tRNA-synth_II/BPL/LPL"/>
</dbReference>
<keyword evidence="5" id="KW-0251">Elongation factor</keyword>
<dbReference type="NCBIfam" id="TIGR00462">
    <property type="entry name" value="genX"/>
    <property type="match status" value="1"/>
</dbReference>
<dbReference type="GO" id="GO:0003746">
    <property type="term" value="F:translation elongation factor activity"/>
    <property type="evidence" value="ECO:0007669"/>
    <property type="project" value="UniProtKB-KW"/>
</dbReference>
<dbReference type="EC" id="6.3.1.-" evidence="5"/>
<dbReference type="Gene3D" id="3.30.930.10">
    <property type="entry name" value="Bira Bifunctional Protein, Domain 2"/>
    <property type="match status" value="1"/>
</dbReference>
<dbReference type="PANTHER" id="PTHR42918:SF6">
    <property type="entry name" value="ELONGATION FACTOR P--(R)-BETA-LYSINE LIGASE"/>
    <property type="match status" value="1"/>
</dbReference>
<proteinExistence type="predicted"/>
<keyword evidence="1 5" id="KW-0436">Ligase</keyword>
<dbReference type="PROSITE" id="PS50862">
    <property type="entry name" value="AA_TRNA_LIGASE_II"/>
    <property type="match status" value="1"/>
</dbReference>
<dbReference type="SUPFAM" id="SSF55681">
    <property type="entry name" value="Class II aaRS and biotin synthetases"/>
    <property type="match status" value="1"/>
</dbReference>
<name>A0A5C6FGF3_9BACT</name>
<evidence type="ECO:0000256" key="2">
    <source>
        <dbReference type="ARBA" id="ARBA00022741"/>
    </source>
</evidence>